<dbReference type="InterPro" id="IPR008948">
    <property type="entry name" value="L-Aspartase-like"/>
</dbReference>
<dbReference type="HOGENOM" id="CLU_600681_0_0_7"/>
<evidence type="ECO:0000256" key="5">
    <source>
        <dbReference type="NCBIfam" id="TIGR00838"/>
    </source>
</evidence>
<feature type="non-terminal residue" evidence="7">
    <location>
        <position position="456"/>
    </location>
</feature>
<dbReference type="Gene3D" id="1.20.200.10">
    <property type="entry name" value="Fumarase/aspartase (Central domain)"/>
    <property type="match status" value="1"/>
</dbReference>
<organism evidence="7 8">
    <name type="scientific">Entotheonella factor</name>
    <dbReference type="NCBI Taxonomy" id="1429438"/>
    <lineage>
        <taxon>Bacteria</taxon>
        <taxon>Pseudomonadati</taxon>
        <taxon>Nitrospinota/Tectimicrobiota group</taxon>
        <taxon>Candidatus Tectimicrobiota</taxon>
        <taxon>Candidatus Entotheonellia</taxon>
        <taxon>Candidatus Entotheonellales</taxon>
        <taxon>Candidatus Entotheonellaceae</taxon>
        <taxon>Candidatus Entotheonella</taxon>
    </lineage>
</organism>
<dbReference type="InterPro" id="IPR020557">
    <property type="entry name" value="Fumarate_lyase_CS"/>
</dbReference>
<evidence type="ECO:0000256" key="1">
    <source>
        <dbReference type="ARBA" id="ARBA00000985"/>
    </source>
</evidence>
<comment type="catalytic activity">
    <reaction evidence="1">
        <text>2-(N(omega)-L-arginino)succinate = fumarate + L-arginine</text>
        <dbReference type="Rhea" id="RHEA:24020"/>
        <dbReference type="ChEBI" id="CHEBI:29806"/>
        <dbReference type="ChEBI" id="CHEBI:32682"/>
        <dbReference type="ChEBI" id="CHEBI:57472"/>
        <dbReference type="EC" id="4.3.2.1"/>
    </reaction>
</comment>
<dbReference type="AlphaFoldDB" id="W4LAB8"/>
<keyword evidence="4" id="KW-0055">Arginine biosynthesis</keyword>
<evidence type="ECO:0000313" key="7">
    <source>
        <dbReference type="EMBL" id="ETW94655.1"/>
    </source>
</evidence>
<sequence length="456" mass="50217">MMTSSAPDRTCRLCGTPQPTDHWRPPATVDTGSLLDAWQQAPPISRYCGLCGTPACGEDILDHLQQEGVSQGEARLYGASLVSPTPEVVAFMAGWDVAAKGAADQSLIPFDIWLNRAHTRMLVAQSILTPDQGEAIFRGLEEIEQLYQAGQFELNPALEDVHTNIEKYLTNTLGIEAGLAMHTARSRNDQIVTDMRLWMRHRVIVLAKLSLDLMHQLINVAGTHLDSVMAGYTHHQHATISTFGHHLAAYAEAIRRVVLRLNHWYSTFNYSPLGCVTGLSTTFPIDRHLTAELLGFDGPEPNSLDPIACRWEPEADLGHILSILMTQLSNMAQTFILLGTQEFGVLKLHPRFCSGSSIMPQKVNPDALEVIKGKAADVTSRLSGLLSLGRASLSGYNRDQQWSKYLIMEACLEAMPAVSIMARMVDTSCRPETLHALLNRRIGVDTTRLRDMAGTG</sequence>
<dbReference type="GO" id="GO:0042450">
    <property type="term" value="P:L-arginine biosynthetic process via ornithine"/>
    <property type="evidence" value="ECO:0007669"/>
    <property type="project" value="UniProtKB-UniRule"/>
</dbReference>
<proteinExistence type="predicted"/>
<dbReference type="InterPro" id="IPR022761">
    <property type="entry name" value="Fumarate_lyase_N"/>
</dbReference>
<dbReference type="PROSITE" id="PS00163">
    <property type="entry name" value="FUMARATE_LYASES"/>
    <property type="match status" value="1"/>
</dbReference>
<evidence type="ECO:0000313" key="8">
    <source>
        <dbReference type="Proteomes" id="UP000019141"/>
    </source>
</evidence>
<dbReference type="CDD" id="cd01359">
    <property type="entry name" value="Argininosuccinate_lyase"/>
    <property type="match status" value="1"/>
</dbReference>
<keyword evidence="8" id="KW-1185">Reference proteome</keyword>
<dbReference type="NCBIfam" id="TIGR00838">
    <property type="entry name" value="argH"/>
    <property type="match status" value="1"/>
</dbReference>
<dbReference type="Gene3D" id="1.10.275.10">
    <property type="entry name" value="Fumarase/aspartase (N-terminal domain)"/>
    <property type="match status" value="1"/>
</dbReference>
<dbReference type="InterPro" id="IPR024083">
    <property type="entry name" value="Fumarase/histidase_N"/>
</dbReference>
<protein>
    <recommendedName>
        <fullName evidence="3 5">Argininosuccinate lyase</fullName>
        <ecNumber evidence="3 5">4.3.2.1</ecNumber>
    </recommendedName>
</protein>
<evidence type="ECO:0000256" key="2">
    <source>
        <dbReference type="ARBA" id="ARBA00004941"/>
    </source>
</evidence>
<dbReference type="GO" id="GO:0004056">
    <property type="term" value="F:argininosuccinate lyase activity"/>
    <property type="evidence" value="ECO:0007669"/>
    <property type="project" value="UniProtKB-UniRule"/>
</dbReference>
<dbReference type="SUPFAM" id="SSF48557">
    <property type="entry name" value="L-aspartase-like"/>
    <property type="match status" value="1"/>
</dbReference>
<dbReference type="InterPro" id="IPR009049">
    <property type="entry name" value="Argininosuccinate_lyase"/>
</dbReference>
<dbReference type="InterPro" id="IPR000362">
    <property type="entry name" value="Fumarate_lyase_fam"/>
</dbReference>
<evidence type="ECO:0000256" key="4">
    <source>
        <dbReference type="ARBA" id="ARBA00022571"/>
    </source>
</evidence>
<reference evidence="7 8" key="1">
    <citation type="journal article" date="2014" name="Nature">
        <title>An environmental bacterial taxon with a large and distinct metabolic repertoire.</title>
        <authorList>
            <person name="Wilson M.C."/>
            <person name="Mori T."/>
            <person name="Ruckert C."/>
            <person name="Uria A.R."/>
            <person name="Helf M.J."/>
            <person name="Takada K."/>
            <person name="Gernert C."/>
            <person name="Steffens U.A."/>
            <person name="Heycke N."/>
            <person name="Schmitt S."/>
            <person name="Rinke C."/>
            <person name="Helfrich E.J."/>
            <person name="Brachmann A.O."/>
            <person name="Gurgui C."/>
            <person name="Wakimoto T."/>
            <person name="Kracht M."/>
            <person name="Crusemann M."/>
            <person name="Hentschel U."/>
            <person name="Abe I."/>
            <person name="Matsunaga S."/>
            <person name="Kalinowski J."/>
            <person name="Takeyama H."/>
            <person name="Piel J."/>
        </authorList>
    </citation>
    <scope>NUCLEOTIDE SEQUENCE [LARGE SCALE GENOMIC DNA]</scope>
    <source>
        <strain evidence="8">TSY1</strain>
    </source>
</reference>
<gene>
    <name evidence="7" type="ORF">ETSY1_33855</name>
</gene>
<dbReference type="PRINTS" id="PR00149">
    <property type="entry name" value="FUMRATELYASE"/>
</dbReference>
<comment type="caution">
    <text evidence="7">The sequence shown here is derived from an EMBL/GenBank/DDBJ whole genome shotgun (WGS) entry which is preliminary data.</text>
</comment>
<dbReference type="EMBL" id="AZHW01001029">
    <property type="protein sequence ID" value="ETW94655.1"/>
    <property type="molecule type" value="Genomic_DNA"/>
</dbReference>
<dbReference type="PANTHER" id="PTHR43814">
    <property type="entry name" value="ARGININOSUCCINATE LYASE"/>
    <property type="match status" value="1"/>
</dbReference>
<dbReference type="UniPathway" id="UPA00068">
    <property type="reaction ID" value="UER00114"/>
</dbReference>
<evidence type="ECO:0000256" key="3">
    <source>
        <dbReference type="ARBA" id="ARBA00012338"/>
    </source>
</evidence>
<keyword evidence="4" id="KW-0028">Amino-acid biosynthesis</keyword>
<accession>W4LAB8</accession>
<dbReference type="PRINTS" id="PR00145">
    <property type="entry name" value="ARGSUCLYASE"/>
</dbReference>
<evidence type="ECO:0000259" key="6">
    <source>
        <dbReference type="Pfam" id="PF00206"/>
    </source>
</evidence>
<dbReference type="Proteomes" id="UP000019141">
    <property type="component" value="Unassembled WGS sequence"/>
</dbReference>
<comment type="pathway">
    <text evidence="2">Amino-acid biosynthesis; L-arginine biosynthesis; L-arginine from L-ornithine and carbamoyl phosphate: step 3/3.</text>
</comment>
<name>W4LAB8_ENTF1</name>
<feature type="domain" description="Fumarate lyase N-terminal" evidence="6">
    <location>
        <begin position="122"/>
        <end position="378"/>
    </location>
</feature>
<dbReference type="EC" id="4.3.2.1" evidence="3 5"/>
<dbReference type="PANTHER" id="PTHR43814:SF1">
    <property type="entry name" value="ARGININOSUCCINATE LYASE"/>
    <property type="match status" value="1"/>
</dbReference>
<dbReference type="GO" id="GO:0005829">
    <property type="term" value="C:cytosol"/>
    <property type="evidence" value="ECO:0007669"/>
    <property type="project" value="TreeGrafter"/>
</dbReference>
<dbReference type="Pfam" id="PF00206">
    <property type="entry name" value="Lyase_1"/>
    <property type="match status" value="1"/>
</dbReference>